<dbReference type="GeneID" id="23461690"/>
<feature type="compositionally biased region" description="Acidic residues" evidence="1">
    <location>
        <begin position="186"/>
        <end position="203"/>
    </location>
</feature>
<reference evidence="2 3" key="1">
    <citation type="journal article" date="2015" name="Parasitol. Res.">
        <title>Viruses in close associations with free-living amoebae.</title>
        <authorList>
            <person name="Scheid P."/>
        </authorList>
    </citation>
    <scope>NUCLEOTIDE SEQUENCE [LARGE SCALE GENOMIC DNA]</scope>
    <source>
        <strain evidence="2">KlaHel</strain>
    </source>
</reference>
<dbReference type="Proteomes" id="UP000202511">
    <property type="component" value="Segment"/>
</dbReference>
<organism evidence="2 3">
    <name type="scientific">Pandoravirus inopinatum</name>
    <dbReference type="NCBI Taxonomy" id="1605721"/>
    <lineage>
        <taxon>Viruses</taxon>
        <taxon>Pandoravirus</taxon>
    </lineage>
</organism>
<evidence type="ECO:0000313" key="2">
    <source>
        <dbReference type="EMBL" id="AJF96773.1"/>
    </source>
</evidence>
<dbReference type="EMBL" id="KP136319">
    <property type="protein sequence ID" value="AJF96773.1"/>
    <property type="molecule type" value="Genomic_DNA"/>
</dbReference>
<feature type="compositionally biased region" description="Acidic residues" evidence="1">
    <location>
        <begin position="243"/>
        <end position="265"/>
    </location>
</feature>
<dbReference type="RefSeq" id="YP_009119008.1">
    <property type="nucleotide sequence ID" value="NC_026440.1"/>
</dbReference>
<evidence type="ECO:0000313" key="3">
    <source>
        <dbReference type="Proteomes" id="UP000202511"/>
    </source>
</evidence>
<protein>
    <submittedName>
        <fullName evidence="2">Uncharacterized protein</fullName>
    </submittedName>
</protein>
<feature type="region of interest" description="Disordered" evidence="1">
    <location>
        <begin position="228"/>
        <end position="265"/>
    </location>
</feature>
<feature type="compositionally biased region" description="Basic and acidic residues" evidence="1">
    <location>
        <begin position="233"/>
        <end position="242"/>
    </location>
</feature>
<name>A0A0B5IVU0_9VIRU</name>
<accession>A0A0B5IVU0</accession>
<evidence type="ECO:0000256" key="1">
    <source>
        <dbReference type="SAM" id="MobiDB-lite"/>
    </source>
</evidence>
<feature type="region of interest" description="Disordered" evidence="1">
    <location>
        <begin position="160"/>
        <end position="212"/>
    </location>
</feature>
<sequence length="298" mass="33702">MDRRRRGSTVWALVVECMLAEVAALDRSGFGDRTQKRCWRMARALALLGSVCRVLYDCVGRLNVRFDMLLAVDAEEPTLPNHNTSTHLLWCALARKSTPPRQDALDTDGNLYHHMYRLVSCEMRSGHLCAPRAVGLLPRSPSALTDDSKDVDAVDRKATNKDCVKDSDQDSDTDDDDKDQHGGDNDSTDSESDQDSDAESDDESQNRPYRSYVEMPDYRNIWELLEWEDGDKDDSNKGRGGEEQDIDEDGDEDEDDEDLHEDEEGILCESGTHHGEWTFNVFNHYRNGLILTGVKVEP</sequence>
<proteinExistence type="predicted"/>
<dbReference type="KEGG" id="vg:23461690"/>